<proteinExistence type="predicted"/>
<reference evidence="2 3" key="1">
    <citation type="submission" date="2018-09" db="EMBL/GenBank/DDBJ databases">
        <title>Mesorhizobium carmichaelinearum sp. nov. isolated from Carmichaelinea spp. root nodules in New Zealand.</title>
        <authorList>
            <person name="De Meyer S.E."/>
        </authorList>
    </citation>
    <scope>NUCLEOTIDE SEQUENCE [LARGE SCALE GENOMIC DNA]</scope>
    <source>
        <strain evidence="2 3">LMG 28313</strain>
    </source>
</reference>
<dbReference type="EMBL" id="QZXA01000011">
    <property type="protein sequence ID" value="RJT30160.1"/>
    <property type="molecule type" value="Genomic_DNA"/>
</dbReference>
<accession>A0A6M7TH64</accession>
<protein>
    <submittedName>
        <fullName evidence="2">Uncharacterized protein</fullName>
    </submittedName>
</protein>
<dbReference type="Proteomes" id="UP000275530">
    <property type="component" value="Unassembled WGS sequence"/>
</dbReference>
<evidence type="ECO:0000256" key="1">
    <source>
        <dbReference type="SAM" id="MobiDB-lite"/>
    </source>
</evidence>
<gene>
    <name evidence="2" type="ORF">D3242_25935</name>
</gene>
<organism evidence="2 3">
    <name type="scientific">Mesorhizobium jarvisii</name>
    <dbReference type="NCBI Taxonomy" id="1777867"/>
    <lineage>
        <taxon>Bacteria</taxon>
        <taxon>Pseudomonadati</taxon>
        <taxon>Pseudomonadota</taxon>
        <taxon>Alphaproteobacteria</taxon>
        <taxon>Hyphomicrobiales</taxon>
        <taxon>Phyllobacteriaceae</taxon>
        <taxon>Mesorhizobium</taxon>
    </lineage>
</organism>
<dbReference type="RefSeq" id="WP_064986178.1">
    <property type="nucleotide sequence ID" value="NZ_CP033507.1"/>
</dbReference>
<feature type="region of interest" description="Disordered" evidence="1">
    <location>
        <begin position="1"/>
        <end position="32"/>
    </location>
</feature>
<feature type="compositionally biased region" description="Basic and acidic residues" evidence="1">
    <location>
        <begin position="1"/>
        <end position="14"/>
    </location>
</feature>
<evidence type="ECO:0000313" key="2">
    <source>
        <dbReference type="EMBL" id="RJT30160.1"/>
    </source>
</evidence>
<comment type="caution">
    <text evidence="2">The sequence shown here is derived from an EMBL/GenBank/DDBJ whole genome shotgun (WGS) entry which is preliminary data.</text>
</comment>
<evidence type="ECO:0000313" key="3">
    <source>
        <dbReference type="Proteomes" id="UP000275530"/>
    </source>
</evidence>
<keyword evidence="3" id="KW-1185">Reference proteome</keyword>
<sequence length="76" mass="8575">MTKRDWSRNSDRQRIARQGAESVGKPRAGAHKEADAAEIVTKILRCPCGHRGKVELPLEMLVDRKFKCSRCGRRVG</sequence>
<name>A0A6M7TH64_9HYPH</name>
<dbReference type="AlphaFoldDB" id="A0A6M7TH64"/>